<reference evidence="2" key="1">
    <citation type="submission" date="2022-12" db="EMBL/GenBank/DDBJ databases">
        <title>Draft genome sequence of the thermophilic strain Brevibacillus thermoruber HT42, isolated from Los Humeros, Puebla, Mexico, with biotechnological potential.</title>
        <authorList>
            <person name="Lara Sanchez J."/>
            <person name="Solis Palacios R."/>
            <person name="Bustos Baena A.S."/>
            <person name="Ruz Baez A.E."/>
            <person name="Espinosa Luna G."/>
            <person name="Oliart Ros R.M."/>
        </authorList>
    </citation>
    <scope>NUCLEOTIDE SEQUENCE</scope>
    <source>
        <strain evidence="2">HT42</strain>
    </source>
</reference>
<dbReference type="Pfam" id="PF12867">
    <property type="entry name" value="DinB_2"/>
    <property type="match status" value="1"/>
</dbReference>
<name>A0A9X3TQ53_9BACL</name>
<keyword evidence="3" id="KW-1185">Reference proteome</keyword>
<gene>
    <name evidence="2" type="ORF">O3V59_10200</name>
</gene>
<dbReference type="InterPro" id="IPR034660">
    <property type="entry name" value="DinB/YfiT-like"/>
</dbReference>
<dbReference type="RefSeq" id="WP_029099918.1">
    <property type="nucleotide sequence ID" value="NZ_JAPYYP010000010.1"/>
</dbReference>
<dbReference type="SUPFAM" id="SSF109854">
    <property type="entry name" value="DinB/YfiT-like putative metalloenzymes"/>
    <property type="match status" value="1"/>
</dbReference>
<sequence>MHDHAFVWKQYDLVRGITLAVLKKVPAEQADIVPEGFANNIRWNLGHILTVQESCMYGLDFTHLPASYKTLFGPGTKPADWQGEVPSLSALAEQLEEQKERIKRTFGDRLHRELAEPFVLRSGAQMSTLGEMFVFSLFHEGMHIGTINALKKALAVTQP</sequence>
<comment type="caution">
    <text evidence="2">The sequence shown here is derived from an EMBL/GenBank/DDBJ whole genome shotgun (WGS) entry which is preliminary data.</text>
</comment>
<feature type="domain" description="DinB-like" evidence="1">
    <location>
        <begin position="10"/>
        <end position="147"/>
    </location>
</feature>
<dbReference type="AlphaFoldDB" id="A0A9X3TQ53"/>
<evidence type="ECO:0000313" key="2">
    <source>
        <dbReference type="EMBL" id="MDA5108734.1"/>
    </source>
</evidence>
<dbReference type="InterPro" id="IPR024775">
    <property type="entry name" value="DinB-like"/>
</dbReference>
<dbReference type="Proteomes" id="UP001151071">
    <property type="component" value="Unassembled WGS sequence"/>
</dbReference>
<proteinExistence type="predicted"/>
<protein>
    <submittedName>
        <fullName evidence="2">DinB family protein</fullName>
    </submittedName>
</protein>
<accession>A0A9X3TQ53</accession>
<evidence type="ECO:0000259" key="1">
    <source>
        <dbReference type="Pfam" id="PF12867"/>
    </source>
</evidence>
<dbReference type="Gene3D" id="1.20.120.450">
    <property type="entry name" value="dinb family like domain"/>
    <property type="match status" value="1"/>
</dbReference>
<dbReference type="EMBL" id="JAPYYP010000010">
    <property type="protein sequence ID" value="MDA5108734.1"/>
    <property type="molecule type" value="Genomic_DNA"/>
</dbReference>
<organism evidence="2 3">
    <name type="scientific">Brevibacillus thermoruber</name>
    <dbReference type="NCBI Taxonomy" id="33942"/>
    <lineage>
        <taxon>Bacteria</taxon>
        <taxon>Bacillati</taxon>
        <taxon>Bacillota</taxon>
        <taxon>Bacilli</taxon>
        <taxon>Bacillales</taxon>
        <taxon>Paenibacillaceae</taxon>
        <taxon>Brevibacillus</taxon>
    </lineage>
</organism>
<evidence type="ECO:0000313" key="3">
    <source>
        <dbReference type="Proteomes" id="UP001151071"/>
    </source>
</evidence>